<keyword evidence="4" id="KW-1185">Reference proteome</keyword>
<dbReference type="RefSeq" id="WP_167981409.1">
    <property type="nucleotide sequence ID" value="NZ_JAATEJ010000002.1"/>
</dbReference>
<dbReference type="Proteomes" id="UP000734511">
    <property type="component" value="Unassembled WGS sequence"/>
</dbReference>
<dbReference type="InterPro" id="IPR025161">
    <property type="entry name" value="IS402-like_dom"/>
</dbReference>
<comment type="caution">
    <text evidence="3">The sequence shown here is derived from an EMBL/GenBank/DDBJ whole genome shotgun (WGS) entry which is preliminary data.</text>
</comment>
<dbReference type="EMBL" id="JAATEJ010000002">
    <property type="protein sequence ID" value="NJP42542.1"/>
    <property type="molecule type" value="Genomic_DNA"/>
</dbReference>
<dbReference type="InterPro" id="IPR002559">
    <property type="entry name" value="Transposase_11"/>
</dbReference>
<protein>
    <submittedName>
        <fullName evidence="3">IS5 family transposase</fullName>
    </submittedName>
</protein>
<dbReference type="NCBIfam" id="NF033580">
    <property type="entry name" value="transpos_IS5_3"/>
    <property type="match status" value="1"/>
</dbReference>
<evidence type="ECO:0000313" key="3">
    <source>
        <dbReference type="EMBL" id="NJP42542.1"/>
    </source>
</evidence>
<dbReference type="Pfam" id="PF01609">
    <property type="entry name" value="DDE_Tnp_1"/>
    <property type="match status" value="1"/>
</dbReference>
<evidence type="ECO:0000259" key="2">
    <source>
        <dbReference type="Pfam" id="PF13340"/>
    </source>
</evidence>
<gene>
    <name evidence="3" type="ORF">HCN08_03815</name>
</gene>
<evidence type="ECO:0000313" key="4">
    <source>
        <dbReference type="Proteomes" id="UP000734511"/>
    </source>
</evidence>
<dbReference type="Pfam" id="PF13340">
    <property type="entry name" value="DUF4096"/>
    <property type="match status" value="1"/>
</dbReference>
<dbReference type="PANTHER" id="PTHR30007">
    <property type="entry name" value="PHP DOMAIN PROTEIN"/>
    <property type="match status" value="1"/>
</dbReference>
<sequence>MGVDLSWRLVPDGLWDLVAPLLPSFSPRRQGGGTAPLEERAVFTAVVYVLTSGCVWRHLSPTFGVSPATAHRRFSAWTKAGLWRGLHWAVLDELGARGELDWTSVIVDAASVRAKKGGSLTGPNPVDRGKAGSRLRVMSEAQGIPLAVGVSGANTHDSLALKPLAKGIPAVRSRRGPRRRRPGKLRADKAYHSADTLSWLRERGITARIARPGTESSELLGRHRWKIERTISWLFGYRRLTVKYERKGSHFLAFLGLAAALTCYKKLAKLTT</sequence>
<dbReference type="PANTHER" id="PTHR30007:SF1">
    <property type="entry name" value="BLR1914 PROTEIN"/>
    <property type="match status" value="1"/>
</dbReference>
<proteinExistence type="predicted"/>
<evidence type="ECO:0000259" key="1">
    <source>
        <dbReference type="Pfam" id="PF01609"/>
    </source>
</evidence>
<name>A0ABX0ZHC4_9ACTN</name>
<feature type="domain" description="Transposase IS4-like" evidence="1">
    <location>
        <begin position="105"/>
        <end position="262"/>
    </location>
</feature>
<organism evidence="3 4">
    <name type="scientific">Actinacidiphila epipremni</name>
    <dbReference type="NCBI Taxonomy" id="2053013"/>
    <lineage>
        <taxon>Bacteria</taxon>
        <taxon>Bacillati</taxon>
        <taxon>Actinomycetota</taxon>
        <taxon>Actinomycetes</taxon>
        <taxon>Kitasatosporales</taxon>
        <taxon>Streptomycetaceae</taxon>
        <taxon>Actinacidiphila</taxon>
    </lineage>
</organism>
<reference evidence="3 4" key="1">
    <citation type="submission" date="2020-03" db="EMBL/GenBank/DDBJ databases">
        <title>WGS of actinomycetes isolated from Thailand.</title>
        <authorList>
            <person name="Thawai C."/>
        </authorList>
    </citation>
    <scope>NUCLEOTIDE SEQUENCE [LARGE SCALE GENOMIC DNA]</scope>
    <source>
        <strain evidence="3 4">PRB2-1</strain>
    </source>
</reference>
<feature type="domain" description="Insertion element IS402-like" evidence="2">
    <location>
        <begin position="11"/>
        <end position="87"/>
    </location>
</feature>
<accession>A0ABX0ZHC4</accession>